<proteinExistence type="predicted"/>
<comment type="caution">
    <text evidence="1">The sequence shown here is derived from an EMBL/GenBank/DDBJ whole genome shotgun (WGS) entry which is preliminary data.</text>
</comment>
<dbReference type="InterPro" id="IPR052999">
    <property type="entry name" value="PTS1_Protein"/>
</dbReference>
<name>A0AAE0DH36_9LECA</name>
<evidence type="ECO:0000313" key="1">
    <source>
        <dbReference type="EMBL" id="KAK3170262.1"/>
    </source>
</evidence>
<gene>
    <name evidence="1" type="ORF">OEA41_009649</name>
</gene>
<protein>
    <submittedName>
        <fullName evidence="1">Uncharacterized protein</fullName>
    </submittedName>
</protein>
<evidence type="ECO:0000313" key="2">
    <source>
        <dbReference type="Proteomes" id="UP001276659"/>
    </source>
</evidence>
<dbReference type="Proteomes" id="UP001276659">
    <property type="component" value="Unassembled WGS sequence"/>
</dbReference>
<dbReference type="AlphaFoldDB" id="A0AAE0DH36"/>
<organism evidence="1 2">
    <name type="scientific">Lepraria neglecta</name>
    <dbReference type="NCBI Taxonomy" id="209136"/>
    <lineage>
        <taxon>Eukaryota</taxon>
        <taxon>Fungi</taxon>
        <taxon>Dikarya</taxon>
        <taxon>Ascomycota</taxon>
        <taxon>Pezizomycotina</taxon>
        <taxon>Lecanoromycetes</taxon>
        <taxon>OSLEUM clade</taxon>
        <taxon>Lecanoromycetidae</taxon>
        <taxon>Lecanorales</taxon>
        <taxon>Lecanorineae</taxon>
        <taxon>Stereocaulaceae</taxon>
        <taxon>Lepraria</taxon>
    </lineage>
</organism>
<keyword evidence="2" id="KW-1185">Reference proteome</keyword>
<accession>A0AAE0DH36</accession>
<reference evidence="1" key="1">
    <citation type="submission" date="2022-11" db="EMBL/GenBank/DDBJ databases">
        <title>Chromosomal genome sequence assembly and mating type (MAT) locus characterization of the leprose asexual lichenized fungus Lepraria neglecta (Nyl.) Erichsen.</title>
        <authorList>
            <person name="Allen J.L."/>
            <person name="Pfeffer B."/>
        </authorList>
    </citation>
    <scope>NUCLEOTIDE SEQUENCE</scope>
    <source>
        <strain evidence="1">Allen 5258</strain>
    </source>
</reference>
<dbReference type="EMBL" id="JASNWA010000009">
    <property type="protein sequence ID" value="KAK3170262.1"/>
    <property type="molecule type" value="Genomic_DNA"/>
</dbReference>
<dbReference type="PANTHER" id="PTHR28180">
    <property type="entry name" value="CONSERVED MITOCHONDRIAL PROTEIN-RELATED"/>
    <property type="match status" value="1"/>
</dbReference>
<dbReference type="PANTHER" id="PTHR28180:SF5">
    <property type="entry name" value="DNA POLYMERASE ALPHA SUBUNIT B"/>
    <property type="match status" value="1"/>
</dbReference>
<sequence>MNSHSDPTAEEAITLFQELEKKFPSQTLGEDRWYLIAISALTGGGQPEFAANLYTYLVQKPQYSTTESRKALVRRLREALVKCVSIIGVCKPLEAVFSIAAVERPEDKDYSFSRYIVTHSCKQG</sequence>